<dbReference type="InterPro" id="IPR036111">
    <property type="entry name" value="Mal/L-sulfo/L-lacto_DH-like_sf"/>
</dbReference>
<dbReference type="InterPro" id="IPR043144">
    <property type="entry name" value="Mal/L-sulf/L-lact_DH-like_ah"/>
</dbReference>
<proteinExistence type="inferred from homology"/>
<gene>
    <name evidence="3" type="ORF">IAI61_21930</name>
</gene>
<evidence type="ECO:0000256" key="1">
    <source>
        <dbReference type="ARBA" id="ARBA00006056"/>
    </source>
</evidence>
<sequence>MTLVPAETLRDFVADLYRANGLPAEDAQLVAETLVTADLWGHSSHGVMRAPWYIDRLRSGVMRPVTQPRKLVDAGAIAVLDAEDGVGQVVAVQAMQDAVRRAKAHGVGVVSVRNSNHHGALGYFTRMATAEGCIGMLTTNGSPAMAPWGGRKKLVGNNPWSIAAPAGRHAPMMLDIANTVVARGKIFLARQKGRPIPSQWAIDEDGRATTDPVTALNGVIQPMAEHKGYAISVMMDVLSGVLSGSGILDEVSGPYQAERRSRCGHMFLALNIAAFGPVDAFAERMERMVEQLKAVPRVPGCDEVFYPGEIEAKNEVRYRREGLSLPRKTLEDLAQAAIQCQVPIPGSWPARLA</sequence>
<dbReference type="RefSeq" id="WP_207419879.1">
    <property type="nucleotide sequence ID" value="NZ_CP061181.1"/>
</dbReference>
<name>A0ABS3KZE9_9PROT</name>
<evidence type="ECO:0000256" key="2">
    <source>
        <dbReference type="ARBA" id="ARBA00023002"/>
    </source>
</evidence>
<protein>
    <submittedName>
        <fullName evidence="3">Ldh family oxidoreductase</fullName>
    </submittedName>
</protein>
<reference evidence="3 4" key="1">
    <citation type="submission" date="2020-09" db="EMBL/GenBank/DDBJ databases">
        <title>Roseomonas.</title>
        <authorList>
            <person name="Zhu W."/>
        </authorList>
    </citation>
    <scope>NUCLEOTIDE SEQUENCE [LARGE SCALE GENOMIC DNA]</scope>
    <source>
        <strain evidence="3 4">573</strain>
    </source>
</reference>
<dbReference type="Pfam" id="PF02615">
    <property type="entry name" value="Ldh_2"/>
    <property type="match status" value="1"/>
</dbReference>
<dbReference type="EMBL" id="JACTNG010000018">
    <property type="protein sequence ID" value="MBO1081696.1"/>
    <property type="molecule type" value="Genomic_DNA"/>
</dbReference>
<evidence type="ECO:0000313" key="4">
    <source>
        <dbReference type="Proteomes" id="UP001518989"/>
    </source>
</evidence>
<dbReference type="InterPro" id="IPR043143">
    <property type="entry name" value="Mal/L-sulf/L-lact_DH-like_NADP"/>
</dbReference>
<comment type="similarity">
    <text evidence="1">Belongs to the LDH2/MDH2 oxidoreductase family.</text>
</comment>
<comment type="caution">
    <text evidence="3">The sequence shown here is derived from an EMBL/GenBank/DDBJ whole genome shotgun (WGS) entry which is preliminary data.</text>
</comment>
<accession>A0ABS3KZE9</accession>
<keyword evidence="2" id="KW-0560">Oxidoreductase</keyword>
<dbReference type="Gene3D" id="3.30.1370.60">
    <property type="entry name" value="Hypothetical oxidoreductase yiak, domain 2"/>
    <property type="match status" value="1"/>
</dbReference>
<dbReference type="PANTHER" id="PTHR11091">
    <property type="entry name" value="OXIDOREDUCTASE-RELATED"/>
    <property type="match status" value="1"/>
</dbReference>
<dbReference type="Proteomes" id="UP001518989">
    <property type="component" value="Unassembled WGS sequence"/>
</dbReference>
<dbReference type="PANTHER" id="PTHR11091:SF0">
    <property type="entry name" value="MALATE DEHYDROGENASE"/>
    <property type="match status" value="1"/>
</dbReference>
<dbReference type="SUPFAM" id="SSF89733">
    <property type="entry name" value="L-sulfolactate dehydrogenase-like"/>
    <property type="match status" value="1"/>
</dbReference>
<dbReference type="Gene3D" id="1.10.1530.10">
    <property type="match status" value="1"/>
</dbReference>
<evidence type="ECO:0000313" key="3">
    <source>
        <dbReference type="EMBL" id="MBO1081696.1"/>
    </source>
</evidence>
<dbReference type="InterPro" id="IPR003767">
    <property type="entry name" value="Malate/L-lactate_DH-like"/>
</dbReference>
<keyword evidence="4" id="KW-1185">Reference proteome</keyword>
<organism evidence="3 4">
    <name type="scientific">Roseomonas haemaphysalidis</name>
    <dbReference type="NCBI Taxonomy" id="2768162"/>
    <lineage>
        <taxon>Bacteria</taxon>
        <taxon>Pseudomonadati</taxon>
        <taxon>Pseudomonadota</taxon>
        <taxon>Alphaproteobacteria</taxon>
        <taxon>Acetobacterales</taxon>
        <taxon>Roseomonadaceae</taxon>
        <taxon>Roseomonas</taxon>
    </lineage>
</organism>